<accession>A0A6C0L4I5</accession>
<name>A0A6C0L4I5_9ZZZZ</name>
<sequence length="325" mass="38797">MEKEALLQLVDNILQKYDTQSEQVNKKTIRMFEIIKQPENHIPKKDKWCVCGFPGDHGIIHRIPNKGYEWEDLIYLEHIIIWFIYSMNDYGLIFPNELKSDQDIEFIIRQISDKQLLKGYATTLRKSDNKFKSKKLLNKLIHCDDEEKDIPKHFIGKNIFRGDWDTDKVINAQDILIDTFIENKHLYPILMNGVVKNSYEQRLKDMYFETLSKLLRLQTVKNAHIKTLIQMNSNWEKVMYDLDKIESLEDVNFDLYDIITKSQAYGWILDAINQRWTFKNNNMVQSDLKQIEKQRKKKKAGYSMERDGIRRISEWDSNFKSSLEK</sequence>
<protein>
    <submittedName>
        <fullName evidence="1">Uncharacterized protein</fullName>
    </submittedName>
</protein>
<dbReference type="AlphaFoldDB" id="A0A6C0L4I5"/>
<evidence type="ECO:0000313" key="1">
    <source>
        <dbReference type="EMBL" id="QHU23378.1"/>
    </source>
</evidence>
<organism evidence="1">
    <name type="scientific">viral metagenome</name>
    <dbReference type="NCBI Taxonomy" id="1070528"/>
    <lineage>
        <taxon>unclassified sequences</taxon>
        <taxon>metagenomes</taxon>
        <taxon>organismal metagenomes</taxon>
    </lineage>
</organism>
<reference evidence="1" key="1">
    <citation type="journal article" date="2020" name="Nature">
        <title>Giant virus diversity and host interactions through global metagenomics.</title>
        <authorList>
            <person name="Schulz F."/>
            <person name="Roux S."/>
            <person name="Paez-Espino D."/>
            <person name="Jungbluth S."/>
            <person name="Walsh D.A."/>
            <person name="Denef V.J."/>
            <person name="McMahon K.D."/>
            <person name="Konstantinidis K.T."/>
            <person name="Eloe-Fadrosh E.A."/>
            <person name="Kyrpides N.C."/>
            <person name="Woyke T."/>
        </authorList>
    </citation>
    <scope>NUCLEOTIDE SEQUENCE</scope>
    <source>
        <strain evidence="1">GVMAG-S-ERX555907-94</strain>
    </source>
</reference>
<dbReference type="EMBL" id="MN741027">
    <property type="protein sequence ID" value="QHU23378.1"/>
    <property type="molecule type" value="Genomic_DNA"/>
</dbReference>
<proteinExistence type="predicted"/>